<dbReference type="InterPro" id="IPR000644">
    <property type="entry name" value="CBS_dom"/>
</dbReference>
<keyword evidence="2 8" id="KW-0812">Transmembrane</keyword>
<evidence type="ECO:0000256" key="8">
    <source>
        <dbReference type="PROSITE-ProRule" id="PRU01193"/>
    </source>
</evidence>
<dbReference type="GO" id="GO:0005886">
    <property type="term" value="C:plasma membrane"/>
    <property type="evidence" value="ECO:0007669"/>
    <property type="project" value="TreeGrafter"/>
</dbReference>
<dbReference type="SMART" id="SM00116">
    <property type="entry name" value="CBS"/>
    <property type="match status" value="2"/>
</dbReference>
<dbReference type="CDD" id="cd04590">
    <property type="entry name" value="CBS_pair_CorC_HlyC_assoc"/>
    <property type="match status" value="1"/>
</dbReference>
<protein>
    <submittedName>
        <fullName evidence="12">DUF21 domain-containing protein</fullName>
    </submittedName>
</protein>
<evidence type="ECO:0000313" key="13">
    <source>
        <dbReference type="Proteomes" id="UP000779900"/>
    </source>
</evidence>
<comment type="caution">
    <text evidence="12">The sequence shown here is derived from an EMBL/GenBank/DDBJ whole genome shotgun (WGS) entry which is preliminary data.</text>
</comment>
<evidence type="ECO:0000256" key="2">
    <source>
        <dbReference type="ARBA" id="ARBA00022692"/>
    </source>
</evidence>
<dbReference type="PROSITE" id="PS51371">
    <property type="entry name" value="CBS"/>
    <property type="match status" value="1"/>
</dbReference>
<evidence type="ECO:0000256" key="7">
    <source>
        <dbReference type="PROSITE-ProRule" id="PRU00703"/>
    </source>
</evidence>
<evidence type="ECO:0000256" key="5">
    <source>
        <dbReference type="ARBA" id="ARBA00023122"/>
    </source>
</evidence>
<evidence type="ECO:0000256" key="4">
    <source>
        <dbReference type="ARBA" id="ARBA00022989"/>
    </source>
</evidence>
<organism evidence="12 13">
    <name type="scientific">candidate division WOR-3 bacterium</name>
    <dbReference type="NCBI Taxonomy" id="2052148"/>
    <lineage>
        <taxon>Bacteria</taxon>
        <taxon>Bacteria division WOR-3</taxon>
    </lineage>
</organism>
<feature type="domain" description="CNNM transmembrane" evidence="11">
    <location>
        <begin position="1"/>
        <end position="179"/>
    </location>
</feature>
<dbReference type="AlphaFoldDB" id="A0A938BTI1"/>
<evidence type="ECO:0000256" key="3">
    <source>
        <dbReference type="ARBA" id="ARBA00022737"/>
    </source>
</evidence>
<dbReference type="PANTHER" id="PTHR22777">
    <property type="entry name" value="HEMOLYSIN-RELATED"/>
    <property type="match status" value="1"/>
</dbReference>
<proteinExistence type="predicted"/>
<dbReference type="Pfam" id="PF01595">
    <property type="entry name" value="CNNM"/>
    <property type="match status" value="1"/>
</dbReference>
<dbReference type="PANTHER" id="PTHR22777:SF17">
    <property type="entry name" value="UPF0053 PROTEIN SLL0260"/>
    <property type="match status" value="1"/>
</dbReference>
<dbReference type="InterPro" id="IPR002550">
    <property type="entry name" value="CNNM"/>
</dbReference>
<evidence type="ECO:0000256" key="6">
    <source>
        <dbReference type="ARBA" id="ARBA00023136"/>
    </source>
</evidence>
<dbReference type="SUPFAM" id="SSF54631">
    <property type="entry name" value="CBS-domain pair"/>
    <property type="match status" value="1"/>
</dbReference>
<keyword evidence="3" id="KW-0677">Repeat</keyword>
<keyword evidence="5 7" id="KW-0129">CBS domain</keyword>
<gene>
    <name evidence="12" type="ORF">FJY68_08595</name>
</gene>
<evidence type="ECO:0000259" key="11">
    <source>
        <dbReference type="PROSITE" id="PS51846"/>
    </source>
</evidence>
<feature type="transmembrane region" description="Helical" evidence="9">
    <location>
        <begin position="121"/>
        <end position="142"/>
    </location>
</feature>
<dbReference type="InterPro" id="IPR044751">
    <property type="entry name" value="Ion_transp-like_CBS"/>
</dbReference>
<keyword evidence="6 8" id="KW-0472">Membrane</keyword>
<dbReference type="Pfam" id="PF00571">
    <property type="entry name" value="CBS"/>
    <property type="match status" value="2"/>
</dbReference>
<sequence>MELIGIVLLLAASAFFSGTETALYRANWIRLSNWAGRGMAGARTALAVLGHQDRTVITILIGNNLVNNFFSILISRFFVLTVGPAMTPVAVVTAVIVTFIFGEYLPKSVARAFPNPLLCRAALPIEILRYAFYPLVMLFWYLGRVFAPKRPHQRLTLTREDYIAAFRRRGEATQRNARLATRLFGFTQMKVGEVQIPLATVQSVPSDAGINEVTTLTRQYGYSRLPVYSGTPDNLTGVLVVKDLLSAPTRRIRRISRVSRDARALDVLRQMQRHGEHLAAVVDEAGKITGIVSLEDLLEELVGEIRSEG</sequence>
<feature type="transmembrane region" description="Helical" evidence="9">
    <location>
        <begin position="77"/>
        <end position="101"/>
    </location>
</feature>
<dbReference type="InterPro" id="IPR046342">
    <property type="entry name" value="CBS_dom_sf"/>
</dbReference>
<dbReference type="PROSITE" id="PS51846">
    <property type="entry name" value="CNNM"/>
    <property type="match status" value="1"/>
</dbReference>
<feature type="domain" description="CBS" evidence="10">
    <location>
        <begin position="251"/>
        <end position="308"/>
    </location>
</feature>
<evidence type="ECO:0000259" key="10">
    <source>
        <dbReference type="PROSITE" id="PS51371"/>
    </source>
</evidence>
<dbReference type="Proteomes" id="UP000779900">
    <property type="component" value="Unassembled WGS sequence"/>
</dbReference>
<evidence type="ECO:0000256" key="1">
    <source>
        <dbReference type="ARBA" id="ARBA00004141"/>
    </source>
</evidence>
<evidence type="ECO:0000256" key="9">
    <source>
        <dbReference type="SAM" id="Phobius"/>
    </source>
</evidence>
<dbReference type="Gene3D" id="3.10.580.10">
    <property type="entry name" value="CBS-domain"/>
    <property type="match status" value="1"/>
</dbReference>
<evidence type="ECO:0000313" key="12">
    <source>
        <dbReference type="EMBL" id="MBM3331889.1"/>
    </source>
</evidence>
<accession>A0A938BTI1</accession>
<comment type="subcellular location">
    <subcellularLocation>
        <location evidence="1">Membrane</location>
        <topology evidence="1">Multi-pass membrane protein</topology>
    </subcellularLocation>
</comment>
<name>A0A938BTI1_UNCW3</name>
<dbReference type="EMBL" id="VGIR01000049">
    <property type="protein sequence ID" value="MBM3331889.1"/>
    <property type="molecule type" value="Genomic_DNA"/>
</dbReference>
<reference evidence="12" key="1">
    <citation type="submission" date="2019-03" db="EMBL/GenBank/DDBJ databases">
        <title>Lake Tanganyika Metagenome-Assembled Genomes (MAGs).</title>
        <authorList>
            <person name="Tran P."/>
        </authorList>
    </citation>
    <scope>NUCLEOTIDE SEQUENCE</scope>
    <source>
        <strain evidence="12">K_DeepCast_150m_m2_040</strain>
    </source>
</reference>
<keyword evidence="4 8" id="KW-1133">Transmembrane helix</keyword>